<comment type="function">
    <text evidence="5">Catalyzes the reversible reductive amination of pyruvate to L-alanine.</text>
</comment>
<name>A0ABS4W7X2_9MICC</name>
<dbReference type="EMBL" id="JAGIOE010000001">
    <property type="protein sequence ID" value="MBP2372307.1"/>
    <property type="molecule type" value="Genomic_DNA"/>
</dbReference>
<dbReference type="Gene3D" id="3.40.50.720">
    <property type="entry name" value="NAD(P)-binding Rossmann-like Domain"/>
    <property type="match status" value="2"/>
</dbReference>
<dbReference type="SUPFAM" id="SSF51735">
    <property type="entry name" value="NAD(P)-binding Rossmann-fold domains"/>
    <property type="match status" value="1"/>
</dbReference>
<comment type="pathway">
    <text evidence="1 5">Amino-acid degradation; L-alanine degradation via dehydrogenase pathway; NH(3) and pyruvate from L-alanine: step 1/1.</text>
</comment>
<dbReference type="SMART" id="SM01003">
    <property type="entry name" value="AlaDh_PNT_N"/>
    <property type="match status" value="1"/>
</dbReference>
<feature type="domain" description="Alanine dehydrogenase/pyridine nucleotide transhydrogenase N-terminal" evidence="7">
    <location>
        <begin position="4"/>
        <end position="136"/>
    </location>
</feature>
<accession>A0ABS4W7X2</accession>
<dbReference type="InterPro" id="IPR036291">
    <property type="entry name" value="NAD(P)-bd_dom_sf"/>
</dbReference>
<feature type="domain" description="Alanine dehydrogenase/pyridine nucleotide transhydrogenase NAD(H)-binding" evidence="6">
    <location>
        <begin position="148"/>
        <end position="296"/>
    </location>
</feature>
<evidence type="ECO:0000259" key="6">
    <source>
        <dbReference type="SMART" id="SM01002"/>
    </source>
</evidence>
<keyword evidence="5" id="KW-0520">NAD</keyword>
<comment type="similarity">
    <text evidence="2 5">Belongs to the AlaDH/PNT family.</text>
</comment>
<dbReference type="CDD" id="cd05305">
    <property type="entry name" value="L-AlaDH"/>
    <property type="match status" value="1"/>
</dbReference>
<dbReference type="SUPFAM" id="SSF52283">
    <property type="entry name" value="Formate/glycerate dehydrogenase catalytic domain-like"/>
    <property type="match status" value="1"/>
</dbReference>
<organism evidence="8 9">
    <name type="scientific">Paeniglutamicibacter psychrophenolicus</name>
    <dbReference type="NCBI Taxonomy" id="257454"/>
    <lineage>
        <taxon>Bacteria</taxon>
        <taxon>Bacillati</taxon>
        <taxon>Actinomycetota</taxon>
        <taxon>Actinomycetes</taxon>
        <taxon>Micrococcales</taxon>
        <taxon>Micrococcaceae</taxon>
        <taxon>Paeniglutamicibacter</taxon>
    </lineage>
</organism>
<proteinExistence type="inferred from homology"/>
<sequence>MIIAVPQETKNNELRVAITPAGVSEFVAHGHQVVIQAGAGIGSGIEDAHYLEAGARIAADAKTTWAAGDMVLKVKEPTESEYGLLRADQVLFTYLHLAASPECADAILAAGTTAIAYETVRRGAALPLLAPMSEVAGRLAAQIGAFTLQEPSGGSGILMGGVPGTRPAKVVVIGGGVAGENAAAASAGLGADVTIFDVNLARLKEIDTDYRGRIKTLASSKHAIAREVADADLVIGSVLIPGAAAPKLVTLDMVEKMRPGSVLVDIAIDQGGCFEGSHPTTHAAPTYKVHDALYYCVTNMPGAVPQTSTAALTNATLPYALRIADKGWRQAMAEDAGLANGLMAHAGSVVFAPVADALGREHVSIENVLAGA</sequence>
<dbReference type="Pfam" id="PF01262">
    <property type="entry name" value="AlaDh_PNT_C"/>
    <property type="match status" value="1"/>
</dbReference>
<dbReference type="Pfam" id="PF05222">
    <property type="entry name" value="AlaDh_PNT_N"/>
    <property type="match status" value="1"/>
</dbReference>
<comment type="catalytic activity">
    <reaction evidence="5">
        <text>L-alanine + NAD(+) + H2O = pyruvate + NH4(+) + NADH + H(+)</text>
        <dbReference type="Rhea" id="RHEA:18405"/>
        <dbReference type="ChEBI" id="CHEBI:15361"/>
        <dbReference type="ChEBI" id="CHEBI:15377"/>
        <dbReference type="ChEBI" id="CHEBI:15378"/>
        <dbReference type="ChEBI" id="CHEBI:28938"/>
        <dbReference type="ChEBI" id="CHEBI:57540"/>
        <dbReference type="ChEBI" id="CHEBI:57945"/>
        <dbReference type="ChEBI" id="CHEBI:57972"/>
        <dbReference type="EC" id="1.4.1.1"/>
    </reaction>
</comment>
<dbReference type="InterPro" id="IPR007698">
    <property type="entry name" value="AlaDH/PNT_NAD(H)-bd"/>
</dbReference>
<dbReference type="GO" id="GO:0000286">
    <property type="term" value="F:alanine dehydrogenase activity"/>
    <property type="evidence" value="ECO:0007669"/>
    <property type="project" value="UniProtKB-EC"/>
</dbReference>
<evidence type="ECO:0000256" key="1">
    <source>
        <dbReference type="ARBA" id="ARBA00005206"/>
    </source>
</evidence>
<evidence type="ECO:0000313" key="8">
    <source>
        <dbReference type="EMBL" id="MBP2372307.1"/>
    </source>
</evidence>
<evidence type="ECO:0000256" key="5">
    <source>
        <dbReference type="PIRNR" id="PIRNR000183"/>
    </source>
</evidence>
<dbReference type="InterPro" id="IPR008141">
    <property type="entry name" value="Ala_DH"/>
</dbReference>
<evidence type="ECO:0000256" key="3">
    <source>
        <dbReference type="ARBA" id="ARBA00012897"/>
    </source>
</evidence>
<gene>
    <name evidence="8" type="ORF">JOF46_000219</name>
</gene>
<dbReference type="PANTHER" id="PTHR42795:SF1">
    <property type="entry name" value="ALANINE DEHYDROGENASE"/>
    <property type="match status" value="1"/>
</dbReference>
<dbReference type="InterPro" id="IPR007886">
    <property type="entry name" value="AlaDH/PNT_N"/>
</dbReference>
<evidence type="ECO:0000259" key="7">
    <source>
        <dbReference type="SMART" id="SM01003"/>
    </source>
</evidence>
<protein>
    <recommendedName>
        <fullName evidence="3 5">Alanine dehydrogenase</fullName>
        <ecNumber evidence="3 5">1.4.1.1</ecNumber>
    </recommendedName>
</protein>
<keyword evidence="4 5" id="KW-0560">Oxidoreductase</keyword>
<dbReference type="NCBIfam" id="TIGR00518">
    <property type="entry name" value="alaDH"/>
    <property type="match status" value="1"/>
</dbReference>
<reference evidence="8 9" key="1">
    <citation type="submission" date="2021-03" db="EMBL/GenBank/DDBJ databases">
        <title>Sequencing the genomes of 1000 actinobacteria strains.</title>
        <authorList>
            <person name="Klenk H.-P."/>
        </authorList>
    </citation>
    <scope>NUCLEOTIDE SEQUENCE [LARGE SCALE GENOMIC DNA]</scope>
    <source>
        <strain evidence="8 9">DSM 15454</strain>
    </source>
</reference>
<dbReference type="PIRSF" id="PIRSF000183">
    <property type="entry name" value="Alanine_dh"/>
    <property type="match status" value="1"/>
</dbReference>
<evidence type="ECO:0000256" key="2">
    <source>
        <dbReference type="ARBA" id="ARBA00005689"/>
    </source>
</evidence>
<dbReference type="PANTHER" id="PTHR42795">
    <property type="entry name" value="ALANINE DEHYDROGENASE"/>
    <property type="match status" value="1"/>
</dbReference>
<dbReference type="EC" id="1.4.1.1" evidence="3 5"/>
<dbReference type="RefSeq" id="WP_209905640.1">
    <property type="nucleotide sequence ID" value="NZ_BAAAMI010000022.1"/>
</dbReference>
<evidence type="ECO:0000256" key="4">
    <source>
        <dbReference type="ARBA" id="ARBA00023002"/>
    </source>
</evidence>
<dbReference type="Proteomes" id="UP000766570">
    <property type="component" value="Unassembled WGS sequence"/>
</dbReference>
<keyword evidence="9" id="KW-1185">Reference proteome</keyword>
<evidence type="ECO:0000313" key="9">
    <source>
        <dbReference type="Proteomes" id="UP000766570"/>
    </source>
</evidence>
<dbReference type="SMART" id="SM01002">
    <property type="entry name" value="AlaDh_PNT_C"/>
    <property type="match status" value="1"/>
</dbReference>
<comment type="caution">
    <text evidence="8">The sequence shown here is derived from an EMBL/GenBank/DDBJ whole genome shotgun (WGS) entry which is preliminary data.</text>
</comment>